<name>A0ABR7NAQ7_9FIRM</name>
<proteinExistence type="inferred from homology"/>
<keyword evidence="4" id="KW-0238">DNA-binding</keyword>
<dbReference type="InterPro" id="IPR039425">
    <property type="entry name" value="RNA_pol_sigma-70-like"/>
</dbReference>
<dbReference type="InterPro" id="IPR036388">
    <property type="entry name" value="WH-like_DNA-bd_sf"/>
</dbReference>
<comment type="caution">
    <text evidence="7">The sequence shown here is derived from an EMBL/GenBank/DDBJ whole genome shotgun (WGS) entry which is preliminary data.</text>
</comment>
<evidence type="ECO:0000256" key="5">
    <source>
        <dbReference type="ARBA" id="ARBA00023163"/>
    </source>
</evidence>
<dbReference type="InterPro" id="IPR007627">
    <property type="entry name" value="RNA_pol_sigma70_r2"/>
</dbReference>
<evidence type="ECO:0000313" key="7">
    <source>
        <dbReference type="EMBL" id="MBC8573235.1"/>
    </source>
</evidence>
<dbReference type="NCBIfam" id="TIGR02937">
    <property type="entry name" value="sigma70-ECF"/>
    <property type="match status" value="1"/>
</dbReference>
<protein>
    <submittedName>
        <fullName evidence="7">Sigma-70 family RNA polymerase sigma factor</fullName>
    </submittedName>
</protein>
<accession>A0ABR7NAQ7</accession>
<feature type="domain" description="RNA polymerase sigma-70 region 2" evidence="6">
    <location>
        <begin position="10"/>
        <end position="75"/>
    </location>
</feature>
<dbReference type="SUPFAM" id="SSF88659">
    <property type="entry name" value="Sigma3 and sigma4 domains of RNA polymerase sigma factors"/>
    <property type="match status" value="1"/>
</dbReference>
<sequence>MNDNTFLTVYHAYQRLIYWSVLVRTQNEELANDICQQTFLRYFEYLHTVEPGFEKGWLLSVSKNLLTDYYRRKKRLSVDEAQISEACQEKCYKADPAKEFAAKYFLSQILYELEQKNKDWYEALYQVCILNLPEKDVAEKLNISIDLLRTRIYRGRQYLKKLFGEEYRDL</sequence>
<dbReference type="SUPFAM" id="SSF88946">
    <property type="entry name" value="Sigma2 domain of RNA polymerase sigma factors"/>
    <property type="match status" value="1"/>
</dbReference>
<keyword evidence="8" id="KW-1185">Reference proteome</keyword>
<dbReference type="PANTHER" id="PTHR43133:SF52">
    <property type="entry name" value="ECF RNA POLYMERASE SIGMA FACTOR SIGL"/>
    <property type="match status" value="1"/>
</dbReference>
<reference evidence="7 8" key="1">
    <citation type="submission" date="2020-08" db="EMBL/GenBank/DDBJ databases">
        <title>Genome public.</title>
        <authorList>
            <person name="Liu C."/>
            <person name="Sun Q."/>
        </authorList>
    </citation>
    <scope>NUCLEOTIDE SEQUENCE [LARGE SCALE GENOMIC DNA]</scope>
    <source>
        <strain evidence="7 8">NSJ-46</strain>
    </source>
</reference>
<dbReference type="PANTHER" id="PTHR43133">
    <property type="entry name" value="RNA POLYMERASE ECF-TYPE SIGMA FACTO"/>
    <property type="match status" value="1"/>
</dbReference>
<evidence type="ECO:0000259" key="6">
    <source>
        <dbReference type="Pfam" id="PF04542"/>
    </source>
</evidence>
<dbReference type="InterPro" id="IPR013325">
    <property type="entry name" value="RNA_pol_sigma_r2"/>
</dbReference>
<dbReference type="InterPro" id="IPR014284">
    <property type="entry name" value="RNA_pol_sigma-70_dom"/>
</dbReference>
<keyword evidence="2" id="KW-0805">Transcription regulation</keyword>
<keyword evidence="5" id="KW-0804">Transcription</keyword>
<evidence type="ECO:0000256" key="2">
    <source>
        <dbReference type="ARBA" id="ARBA00023015"/>
    </source>
</evidence>
<dbReference type="Pfam" id="PF04542">
    <property type="entry name" value="Sigma70_r2"/>
    <property type="match status" value="1"/>
</dbReference>
<dbReference type="Proteomes" id="UP000657421">
    <property type="component" value="Unassembled WGS sequence"/>
</dbReference>
<organism evidence="7 8">
    <name type="scientific">Jingyaoa shaoxingensis</name>
    <dbReference type="NCBI Taxonomy" id="2763671"/>
    <lineage>
        <taxon>Bacteria</taxon>
        <taxon>Bacillati</taxon>
        <taxon>Bacillota</taxon>
        <taxon>Clostridia</taxon>
        <taxon>Lachnospirales</taxon>
        <taxon>Lachnospiraceae</taxon>
        <taxon>Jingyaoa</taxon>
    </lineage>
</organism>
<gene>
    <name evidence="7" type="ORF">H8716_09085</name>
</gene>
<evidence type="ECO:0000256" key="3">
    <source>
        <dbReference type="ARBA" id="ARBA00023082"/>
    </source>
</evidence>
<dbReference type="RefSeq" id="WP_249308314.1">
    <property type="nucleotide sequence ID" value="NZ_JACRSZ010000008.1"/>
</dbReference>
<comment type="similarity">
    <text evidence="1">Belongs to the sigma-70 factor family. ECF subfamily.</text>
</comment>
<evidence type="ECO:0000256" key="1">
    <source>
        <dbReference type="ARBA" id="ARBA00010641"/>
    </source>
</evidence>
<keyword evidence="3" id="KW-0731">Sigma factor</keyword>
<dbReference type="EMBL" id="JACRSZ010000008">
    <property type="protein sequence ID" value="MBC8573235.1"/>
    <property type="molecule type" value="Genomic_DNA"/>
</dbReference>
<evidence type="ECO:0000256" key="4">
    <source>
        <dbReference type="ARBA" id="ARBA00023125"/>
    </source>
</evidence>
<dbReference type="InterPro" id="IPR013324">
    <property type="entry name" value="RNA_pol_sigma_r3/r4-like"/>
</dbReference>
<evidence type="ECO:0000313" key="8">
    <source>
        <dbReference type="Proteomes" id="UP000657421"/>
    </source>
</evidence>
<dbReference type="Gene3D" id="1.10.10.10">
    <property type="entry name" value="Winged helix-like DNA-binding domain superfamily/Winged helix DNA-binding domain"/>
    <property type="match status" value="1"/>
</dbReference>
<dbReference type="Gene3D" id="1.10.1740.10">
    <property type="match status" value="1"/>
</dbReference>